<dbReference type="Proteomes" id="UP000306319">
    <property type="component" value="Unassembled WGS sequence"/>
</dbReference>
<name>A0AC61RD84_9BACT</name>
<evidence type="ECO:0000313" key="2">
    <source>
        <dbReference type="Proteomes" id="UP000306319"/>
    </source>
</evidence>
<accession>A0AC61RD84</accession>
<reference evidence="1" key="1">
    <citation type="submission" date="2019-04" db="EMBL/GenBank/DDBJ databases">
        <title>Microbes associate with the intestines of laboratory mice.</title>
        <authorList>
            <person name="Navarre W."/>
            <person name="Wong E."/>
            <person name="Huang K."/>
            <person name="Tropini C."/>
            <person name="Ng K."/>
            <person name="Yu B."/>
        </authorList>
    </citation>
    <scope>NUCLEOTIDE SEQUENCE</scope>
    <source>
        <strain evidence="1">NM04_E33</strain>
    </source>
</reference>
<organism evidence="1 2">
    <name type="scientific">Lepagella muris</name>
    <dbReference type="NCBI Taxonomy" id="3032870"/>
    <lineage>
        <taxon>Bacteria</taxon>
        <taxon>Pseudomonadati</taxon>
        <taxon>Bacteroidota</taxon>
        <taxon>Bacteroidia</taxon>
        <taxon>Bacteroidales</taxon>
        <taxon>Muribaculaceae</taxon>
        <taxon>Lepagella</taxon>
    </lineage>
</organism>
<comment type="caution">
    <text evidence="1">The sequence shown here is derived from an EMBL/GenBank/DDBJ whole genome shotgun (WGS) entry which is preliminary data.</text>
</comment>
<sequence length="211" mass="24165">MDKIDHLLDAIEHPENYSDSEIETLLQDPETREVYRILDKTKTSLQSQSSPDVDAEWETFRRRHHTKRFRISNLFSRNIAVGLAVGIMSLAAVAAVISISINHTPNHNMVTENENTDPANEATVYADSTYIEIPTASNPEIIVFNNEPLEIILNRIADYYGYKILFSENATKSLRLYFRWNQALSPEEVVESLNNFNQIHLSINDKTINID</sequence>
<keyword evidence="2" id="KW-1185">Reference proteome</keyword>
<proteinExistence type="predicted"/>
<protein>
    <submittedName>
        <fullName evidence="1">DUF4974 domain-containing protein</fullName>
    </submittedName>
</protein>
<dbReference type="EMBL" id="SRYB01000015">
    <property type="protein sequence ID" value="TGY78210.1"/>
    <property type="molecule type" value="Genomic_DNA"/>
</dbReference>
<gene>
    <name evidence="1" type="ORF">E5331_10935</name>
</gene>
<evidence type="ECO:0000313" key="1">
    <source>
        <dbReference type="EMBL" id="TGY78210.1"/>
    </source>
</evidence>